<accession>A0A5C8ZQF9</accession>
<gene>
    <name evidence="2" type="ORF">FVW59_15065</name>
</gene>
<dbReference type="Pfam" id="PF05960">
    <property type="entry name" value="DUF885"/>
    <property type="match status" value="1"/>
</dbReference>
<dbReference type="InterPro" id="IPR010281">
    <property type="entry name" value="DUF885"/>
</dbReference>
<name>A0A5C8ZQF9_9GAMM</name>
<evidence type="ECO:0000256" key="1">
    <source>
        <dbReference type="SAM" id="SignalP"/>
    </source>
</evidence>
<evidence type="ECO:0000313" key="2">
    <source>
        <dbReference type="EMBL" id="TXS89932.1"/>
    </source>
</evidence>
<proteinExistence type="predicted"/>
<comment type="caution">
    <text evidence="2">The sequence shown here is derived from an EMBL/GenBank/DDBJ whole genome shotgun (WGS) entry which is preliminary data.</text>
</comment>
<keyword evidence="1" id="KW-0732">Signal</keyword>
<feature type="chain" id="PRO_5022727395" evidence="1">
    <location>
        <begin position="31"/>
        <end position="601"/>
    </location>
</feature>
<reference evidence="2 3" key="1">
    <citation type="submission" date="2019-08" db="EMBL/GenBank/DDBJ databases">
        <title>Parahaliea maris sp. nov., isolated from the surface seawater.</title>
        <authorList>
            <person name="Liu Y."/>
        </authorList>
    </citation>
    <scope>NUCLEOTIDE SEQUENCE [LARGE SCALE GENOMIC DNA]</scope>
    <source>
        <strain evidence="2 3">S2-26</strain>
    </source>
</reference>
<dbReference type="Proteomes" id="UP000321933">
    <property type="component" value="Unassembled WGS sequence"/>
</dbReference>
<dbReference type="AlphaFoldDB" id="A0A5C8ZQF9"/>
<dbReference type="EMBL" id="VRYZ01000007">
    <property type="protein sequence ID" value="TXS89932.1"/>
    <property type="molecule type" value="Genomic_DNA"/>
</dbReference>
<sequence>MPPVHTLSRLALAFTLGAIPLTLVSPATLAQASAVAEREQQTADGRLQALYEREYAWRQAMLGKVLDDEGEWQAGSRWARVDPATQRENLAYWEQVLAELDAIPVEQLSHNEQINAATFRQIVTTLADEVRFKTFQAPLNSDSFFWTGLFPRMGGFEDIAAYQRYIERLRDLPRYFDENLGNMRAGLERGYSVPRVTLAGREKSLEAYLVPGQGNPFWTPLADMPENIVGSEREALEQQALAAINEAVVPAYSRVLDFMRDDYLQQARSSLAARDLPDGEAFYRAQIRAFTTLDLTPEEIHQRGLAEVARIEAEMQAVIAKTGFEGNLQEFIEFLRTDPQFYAKTPRELLSYAAYVAKKADGYMGEVLGFLPRRRFTILPVPEAIAPFYTSGRGGLNSCLMNTYDLPSRPLFNLPALTLHECAPGHALQAAIAKEAPGEIPRFRRDNYFSGYGEGWGLYTEWLGTKMGVYETPYEDFGRLSYEMWRACRLVIDTGVHYFGWTREQALAYLGERTALSTHEVTTEVDRYISWPGQALAYKLGEMLIRRKRAEAEEALGADFDQRYFHDVILGLRSVPLPVLESELDSWIAAGGADPYAGEAP</sequence>
<keyword evidence="3" id="KW-1185">Reference proteome</keyword>
<organism evidence="2 3">
    <name type="scientific">Parahaliea aestuarii</name>
    <dbReference type="NCBI Taxonomy" id="1852021"/>
    <lineage>
        <taxon>Bacteria</taxon>
        <taxon>Pseudomonadati</taxon>
        <taxon>Pseudomonadota</taxon>
        <taxon>Gammaproteobacteria</taxon>
        <taxon>Cellvibrionales</taxon>
        <taxon>Halieaceae</taxon>
        <taxon>Parahaliea</taxon>
    </lineage>
</organism>
<dbReference type="PANTHER" id="PTHR33361">
    <property type="entry name" value="GLR0591 PROTEIN"/>
    <property type="match status" value="1"/>
</dbReference>
<feature type="signal peptide" evidence="1">
    <location>
        <begin position="1"/>
        <end position="30"/>
    </location>
</feature>
<protein>
    <submittedName>
        <fullName evidence="2">DUF885 family protein</fullName>
    </submittedName>
</protein>
<dbReference type="PANTHER" id="PTHR33361:SF2">
    <property type="entry name" value="DUF885 DOMAIN-CONTAINING PROTEIN"/>
    <property type="match status" value="1"/>
</dbReference>
<dbReference type="OrthoDB" id="9769898at2"/>
<evidence type="ECO:0000313" key="3">
    <source>
        <dbReference type="Proteomes" id="UP000321933"/>
    </source>
</evidence>